<name>A0AAV9HQI8_9PEZI</name>
<gene>
    <name evidence="1" type="ORF">QBC42DRAFT_286540</name>
</gene>
<reference evidence="1" key="2">
    <citation type="submission" date="2023-06" db="EMBL/GenBank/DDBJ databases">
        <authorList>
            <consortium name="Lawrence Berkeley National Laboratory"/>
            <person name="Mondo S.J."/>
            <person name="Hensen N."/>
            <person name="Bonometti L."/>
            <person name="Westerberg I."/>
            <person name="Brannstrom I.O."/>
            <person name="Guillou S."/>
            <person name="Cros-Aarteil S."/>
            <person name="Calhoun S."/>
            <person name="Haridas S."/>
            <person name="Kuo A."/>
            <person name="Pangilinan J."/>
            <person name="Riley R."/>
            <person name="Labutti K."/>
            <person name="Andreopoulos B."/>
            <person name="Lipzen A."/>
            <person name="Chen C."/>
            <person name="Yanf M."/>
            <person name="Daum C."/>
            <person name="Ng V."/>
            <person name="Clum A."/>
            <person name="Steindorff A."/>
            <person name="Ohm R."/>
            <person name="Martin F."/>
            <person name="Silar P."/>
            <person name="Natvig D."/>
            <person name="Lalanne C."/>
            <person name="Gautier V."/>
            <person name="Ament-Velasquez S.L."/>
            <person name="Kruys A."/>
            <person name="Hutchinson M.I."/>
            <person name="Powell A.J."/>
            <person name="Barry K."/>
            <person name="Miller A.N."/>
            <person name="Grigoriev I.V."/>
            <person name="Debuchy R."/>
            <person name="Gladieux P."/>
            <person name="Thoren M.H."/>
            <person name="Johannesson H."/>
        </authorList>
    </citation>
    <scope>NUCLEOTIDE SEQUENCE</scope>
    <source>
        <strain evidence="1">PSN324</strain>
    </source>
</reference>
<dbReference type="AlphaFoldDB" id="A0AAV9HQI8"/>
<sequence>MSCANYHAWFVFDKGEGWAREFSDVPIDLIRYLSRTTKIPAPKAFGCGAASDPLNKVGLSYLLIEALST</sequence>
<comment type="caution">
    <text evidence="1">The sequence shown here is derived from an EMBL/GenBank/DDBJ whole genome shotgun (WGS) entry which is preliminary data.</text>
</comment>
<dbReference type="EMBL" id="MU864973">
    <property type="protein sequence ID" value="KAK4462365.1"/>
    <property type="molecule type" value="Genomic_DNA"/>
</dbReference>
<dbReference type="Proteomes" id="UP001321749">
    <property type="component" value="Unassembled WGS sequence"/>
</dbReference>
<reference evidence="1" key="1">
    <citation type="journal article" date="2023" name="Mol. Phylogenet. Evol.">
        <title>Genome-scale phylogeny and comparative genomics of the fungal order Sordariales.</title>
        <authorList>
            <person name="Hensen N."/>
            <person name="Bonometti L."/>
            <person name="Westerberg I."/>
            <person name="Brannstrom I.O."/>
            <person name="Guillou S."/>
            <person name="Cros-Aarteil S."/>
            <person name="Calhoun S."/>
            <person name="Haridas S."/>
            <person name="Kuo A."/>
            <person name="Mondo S."/>
            <person name="Pangilinan J."/>
            <person name="Riley R."/>
            <person name="LaButti K."/>
            <person name="Andreopoulos B."/>
            <person name="Lipzen A."/>
            <person name="Chen C."/>
            <person name="Yan M."/>
            <person name="Daum C."/>
            <person name="Ng V."/>
            <person name="Clum A."/>
            <person name="Steindorff A."/>
            <person name="Ohm R.A."/>
            <person name="Martin F."/>
            <person name="Silar P."/>
            <person name="Natvig D.O."/>
            <person name="Lalanne C."/>
            <person name="Gautier V."/>
            <person name="Ament-Velasquez S.L."/>
            <person name="Kruys A."/>
            <person name="Hutchinson M.I."/>
            <person name="Powell A.J."/>
            <person name="Barry K."/>
            <person name="Miller A.N."/>
            <person name="Grigoriev I.V."/>
            <person name="Debuchy R."/>
            <person name="Gladieux P."/>
            <person name="Hiltunen Thoren M."/>
            <person name="Johannesson H."/>
        </authorList>
    </citation>
    <scope>NUCLEOTIDE SEQUENCE</scope>
    <source>
        <strain evidence="1">PSN324</strain>
    </source>
</reference>
<organism evidence="1 2">
    <name type="scientific">Cladorrhinum samala</name>
    <dbReference type="NCBI Taxonomy" id="585594"/>
    <lineage>
        <taxon>Eukaryota</taxon>
        <taxon>Fungi</taxon>
        <taxon>Dikarya</taxon>
        <taxon>Ascomycota</taxon>
        <taxon>Pezizomycotina</taxon>
        <taxon>Sordariomycetes</taxon>
        <taxon>Sordariomycetidae</taxon>
        <taxon>Sordariales</taxon>
        <taxon>Podosporaceae</taxon>
        <taxon>Cladorrhinum</taxon>
    </lineage>
</organism>
<evidence type="ECO:0000313" key="2">
    <source>
        <dbReference type="Proteomes" id="UP001321749"/>
    </source>
</evidence>
<accession>A0AAV9HQI8</accession>
<keyword evidence="2" id="KW-1185">Reference proteome</keyword>
<evidence type="ECO:0000313" key="1">
    <source>
        <dbReference type="EMBL" id="KAK4462365.1"/>
    </source>
</evidence>
<proteinExistence type="predicted"/>
<protein>
    <submittedName>
        <fullName evidence="1">Uncharacterized protein</fullName>
    </submittedName>
</protein>